<comment type="caution">
    <text evidence="2">The sequence shown here is derived from an EMBL/GenBank/DDBJ whole genome shotgun (WGS) entry which is preliminary data.</text>
</comment>
<dbReference type="Proteomes" id="UP000800235">
    <property type="component" value="Unassembled WGS sequence"/>
</dbReference>
<feature type="region of interest" description="Disordered" evidence="1">
    <location>
        <begin position="1"/>
        <end position="26"/>
    </location>
</feature>
<proteinExistence type="predicted"/>
<evidence type="ECO:0000256" key="1">
    <source>
        <dbReference type="SAM" id="MobiDB-lite"/>
    </source>
</evidence>
<organism evidence="2 3">
    <name type="scientific">Tothia fuscella</name>
    <dbReference type="NCBI Taxonomy" id="1048955"/>
    <lineage>
        <taxon>Eukaryota</taxon>
        <taxon>Fungi</taxon>
        <taxon>Dikarya</taxon>
        <taxon>Ascomycota</taxon>
        <taxon>Pezizomycotina</taxon>
        <taxon>Dothideomycetes</taxon>
        <taxon>Pleosporomycetidae</taxon>
        <taxon>Venturiales</taxon>
        <taxon>Cylindrosympodiaceae</taxon>
        <taxon>Tothia</taxon>
    </lineage>
</organism>
<sequence>MSASEHSDSESEYSCSESESEPEAPITDARTLDLMVRLTWVALTIPVYKHSLFDQVFPDKDALSELCGAADLSLSPGVSEAIHAATPPPISFFRGLPSDGRHVWGVNVLVLKKSGAPPALYIGCGTEATRGVVSRFQGYDGKDACTMPKQVIKAFAEGYKIVHKGLLLTAPLPSAANVPRYRLLSVSMEAALSFLFWSMHSRKPDHFMISLCPRPLSSLSYDGLCSHSPLREGPLGNFDLSAEQLEAIATVAAERARVRFNAYLSNYRKVERALHPEKVKERKRKQHAKKMANFPDKHRTKIAKYCKTVLASEEFFCDLRGIPCRAKYDFERHMNSDRHQRNVAQAKAGVVKNFKCTLCGYYAKANHLLLRHNGSKKHQKKIAEALAIGASASS</sequence>
<evidence type="ECO:0000313" key="2">
    <source>
        <dbReference type="EMBL" id="KAF2417225.1"/>
    </source>
</evidence>
<gene>
    <name evidence="2" type="ORF">EJ08DRAFT_84066</name>
</gene>
<reference evidence="2" key="1">
    <citation type="journal article" date="2020" name="Stud. Mycol.">
        <title>101 Dothideomycetes genomes: a test case for predicting lifestyles and emergence of pathogens.</title>
        <authorList>
            <person name="Haridas S."/>
            <person name="Albert R."/>
            <person name="Binder M."/>
            <person name="Bloem J."/>
            <person name="Labutti K."/>
            <person name="Salamov A."/>
            <person name="Andreopoulos B."/>
            <person name="Baker S."/>
            <person name="Barry K."/>
            <person name="Bills G."/>
            <person name="Bluhm B."/>
            <person name="Cannon C."/>
            <person name="Castanera R."/>
            <person name="Culley D."/>
            <person name="Daum C."/>
            <person name="Ezra D."/>
            <person name="Gonzalez J."/>
            <person name="Henrissat B."/>
            <person name="Kuo A."/>
            <person name="Liang C."/>
            <person name="Lipzen A."/>
            <person name="Lutzoni F."/>
            <person name="Magnuson J."/>
            <person name="Mondo S."/>
            <person name="Nolan M."/>
            <person name="Ohm R."/>
            <person name="Pangilinan J."/>
            <person name="Park H.-J."/>
            <person name="Ramirez L."/>
            <person name="Alfaro M."/>
            <person name="Sun H."/>
            <person name="Tritt A."/>
            <person name="Yoshinaga Y."/>
            <person name="Zwiers L.-H."/>
            <person name="Turgeon B."/>
            <person name="Goodwin S."/>
            <person name="Spatafora J."/>
            <person name="Crous P."/>
            <person name="Grigoriev I."/>
        </authorList>
    </citation>
    <scope>NUCLEOTIDE SEQUENCE</scope>
    <source>
        <strain evidence="2">CBS 130266</strain>
    </source>
</reference>
<dbReference type="AlphaFoldDB" id="A0A9P4NED9"/>
<accession>A0A9P4NED9</accession>
<evidence type="ECO:0000313" key="3">
    <source>
        <dbReference type="Proteomes" id="UP000800235"/>
    </source>
</evidence>
<dbReference type="OrthoDB" id="3942339at2759"/>
<keyword evidence="3" id="KW-1185">Reference proteome</keyword>
<protein>
    <submittedName>
        <fullName evidence="2">Uncharacterized protein</fullName>
    </submittedName>
</protein>
<dbReference type="EMBL" id="MU007143">
    <property type="protein sequence ID" value="KAF2417225.1"/>
    <property type="molecule type" value="Genomic_DNA"/>
</dbReference>
<name>A0A9P4NED9_9PEZI</name>